<name>A0A511QQX6_9VIBR</name>
<accession>A0A511QQX6</accession>
<feature type="signal peptide" evidence="1">
    <location>
        <begin position="1"/>
        <end position="27"/>
    </location>
</feature>
<keyword evidence="3" id="KW-1185">Reference proteome</keyword>
<sequence>MRKSIISAIATGIASTVVMIASFAVQAEISVDGFTDQSFKTIMMDFEALSVIRPVEISALLQNEPK</sequence>
<reference evidence="2 3" key="1">
    <citation type="submission" date="2019-07" db="EMBL/GenBank/DDBJ databases">
        <title>Whole genome shotgun sequence of Vibrio superstes NBRC 103154.</title>
        <authorList>
            <person name="Hosoyama A."/>
            <person name="Uohara A."/>
            <person name="Ohji S."/>
            <person name="Ichikawa N."/>
        </authorList>
    </citation>
    <scope>NUCLEOTIDE SEQUENCE [LARGE SCALE GENOMIC DNA]</scope>
    <source>
        <strain evidence="2 3">NBRC 103154</strain>
    </source>
</reference>
<comment type="caution">
    <text evidence="2">The sequence shown here is derived from an EMBL/GenBank/DDBJ whole genome shotgun (WGS) entry which is preliminary data.</text>
</comment>
<dbReference type="Proteomes" id="UP000321113">
    <property type="component" value="Unassembled WGS sequence"/>
</dbReference>
<feature type="chain" id="PRO_5021715258" evidence="1">
    <location>
        <begin position="28"/>
        <end position="66"/>
    </location>
</feature>
<evidence type="ECO:0000313" key="3">
    <source>
        <dbReference type="Proteomes" id="UP000321113"/>
    </source>
</evidence>
<organism evidence="2 3">
    <name type="scientific">Vibrio superstes NBRC 103154</name>
    <dbReference type="NCBI Taxonomy" id="1219062"/>
    <lineage>
        <taxon>Bacteria</taxon>
        <taxon>Pseudomonadati</taxon>
        <taxon>Pseudomonadota</taxon>
        <taxon>Gammaproteobacteria</taxon>
        <taxon>Vibrionales</taxon>
        <taxon>Vibrionaceae</taxon>
        <taxon>Vibrio</taxon>
    </lineage>
</organism>
<evidence type="ECO:0000256" key="1">
    <source>
        <dbReference type="SAM" id="SignalP"/>
    </source>
</evidence>
<evidence type="ECO:0000313" key="2">
    <source>
        <dbReference type="EMBL" id="GEM79296.1"/>
    </source>
</evidence>
<keyword evidence="1" id="KW-0732">Signal</keyword>
<dbReference type="AlphaFoldDB" id="A0A511QQX6"/>
<gene>
    <name evidence="2" type="ORF">VSU01S_15410</name>
</gene>
<dbReference type="RefSeq" id="WP_119008031.1">
    <property type="nucleotide sequence ID" value="NZ_BJXK01000005.1"/>
</dbReference>
<protein>
    <submittedName>
        <fullName evidence="2">Uncharacterized protein</fullName>
    </submittedName>
</protein>
<dbReference type="EMBL" id="BJXK01000005">
    <property type="protein sequence ID" value="GEM79296.1"/>
    <property type="molecule type" value="Genomic_DNA"/>
</dbReference>
<proteinExistence type="predicted"/>